<evidence type="ECO:0000256" key="3">
    <source>
        <dbReference type="ARBA" id="ARBA00023155"/>
    </source>
</evidence>
<dbReference type="PROSITE" id="PS50071">
    <property type="entry name" value="HOMEOBOX_2"/>
    <property type="match status" value="1"/>
</dbReference>
<evidence type="ECO:0000256" key="2">
    <source>
        <dbReference type="ARBA" id="ARBA00023125"/>
    </source>
</evidence>
<dbReference type="SUPFAM" id="SSF46689">
    <property type="entry name" value="Homeodomain-like"/>
    <property type="match status" value="1"/>
</dbReference>
<evidence type="ECO:0000313" key="9">
    <source>
        <dbReference type="EMBL" id="CAK6439705.1"/>
    </source>
</evidence>
<dbReference type="PANTHER" id="PTHR46123:SF3">
    <property type="entry name" value="DOUBLE HOMEOBOX PROTEIN 1-RELATED"/>
    <property type="match status" value="1"/>
</dbReference>
<keyword evidence="4 5" id="KW-0539">Nucleus</keyword>
<gene>
    <name evidence="9" type="ORF">MPIPNATIZW_LOCUS8011</name>
</gene>
<evidence type="ECO:0000256" key="5">
    <source>
        <dbReference type="PROSITE-ProRule" id="PRU00108"/>
    </source>
</evidence>
<evidence type="ECO:0000256" key="4">
    <source>
        <dbReference type="ARBA" id="ARBA00023242"/>
    </source>
</evidence>
<reference evidence="9" key="1">
    <citation type="submission" date="2023-12" db="EMBL/GenBank/DDBJ databases">
        <authorList>
            <person name="Brown T."/>
        </authorList>
    </citation>
    <scope>NUCLEOTIDE SEQUENCE</scope>
</reference>
<evidence type="ECO:0000256" key="6">
    <source>
        <dbReference type="RuleBase" id="RU000682"/>
    </source>
</evidence>
<dbReference type="Proteomes" id="UP001314169">
    <property type="component" value="Chromosome 18"/>
</dbReference>
<organism evidence="9 10">
    <name type="scientific">Pipistrellus nathusii</name>
    <name type="common">Nathusius' pipistrelle</name>
    <dbReference type="NCBI Taxonomy" id="59473"/>
    <lineage>
        <taxon>Eukaryota</taxon>
        <taxon>Metazoa</taxon>
        <taxon>Chordata</taxon>
        <taxon>Craniata</taxon>
        <taxon>Vertebrata</taxon>
        <taxon>Euteleostomi</taxon>
        <taxon>Mammalia</taxon>
        <taxon>Eutheria</taxon>
        <taxon>Laurasiatheria</taxon>
        <taxon>Chiroptera</taxon>
        <taxon>Yangochiroptera</taxon>
        <taxon>Vespertilionidae</taxon>
        <taxon>Pipistrellus</taxon>
    </lineage>
</organism>
<dbReference type="InterPro" id="IPR009057">
    <property type="entry name" value="Homeodomain-like_sf"/>
</dbReference>
<feature type="region of interest" description="Disordered" evidence="7">
    <location>
        <begin position="42"/>
        <end position="110"/>
    </location>
</feature>
<feature type="domain" description="Homeobox" evidence="8">
    <location>
        <begin position="8"/>
        <end position="68"/>
    </location>
</feature>
<evidence type="ECO:0000259" key="8">
    <source>
        <dbReference type="PROSITE" id="PS50071"/>
    </source>
</evidence>
<dbReference type="InterPro" id="IPR001356">
    <property type="entry name" value="HD"/>
</dbReference>
<dbReference type="Pfam" id="PF00046">
    <property type="entry name" value="Homeodomain"/>
    <property type="match status" value="1"/>
</dbReference>
<name>A0ABN9ZRU6_PIPNA</name>
<evidence type="ECO:0000313" key="10">
    <source>
        <dbReference type="Proteomes" id="UP001314169"/>
    </source>
</evidence>
<proteinExistence type="predicted"/>
<keyword evidence="2 5" id="KW-0238">DNA-binding</keyword>
<feature type="DNA-binding region" description="Homeobox" evidence="5">
    <location>
        <begin position="10"/>
        <end position="69"/>
    </location>
</feature>
<dbReference type="CDD" id="cd00086">
    <property type="entry name" value="homeodomain"/>
    <property type="match status" value="1"/>
</dbReference>
<sequence length="208" mass="22651">MASNRPGGSGRRKRTKFSESQLQVLIKAFEKDEYPDVTAQKELAKKTQIPQSRIQVWFQNRRGRRSKNSQKRPRPDADTAAPGSHQGAFPAPKHHRGLQGLSPQYGSGRALQSNADHFSWGAERASGPAGHWGHGGVLGANVVSPNLEIPANALGEPSSNFHHSSAMGAFPVPQQPFQAEAGGIDTHLGDPRALIYEDPHFPFYGQHP</sequence>
<keyword evidence="10" id="KW-1185">Reference proteome</keyword>
<dbReference type="SMART" id="SM00389">
    <property type="entry name" value="HOX"/>
    <property type="match status" value="1"/>
</dbReference>
<dbReference type="Gene3D" id="1.10.10.60">
    <property type="entry name" value="Homeodomain-like"/>
    <property type="match status" value="1"/>
</dbReference>
<dbReference type="InterPro" id="IPR051306">
    <property type="entry name" value="Homeobox_regulator"/>
</dbReference>
<feature type="compositionally biased region" description="Polar residues" evidence="7">
    <location>
        <begin position="101"/>
        <end position="110"/>
    </location>
</feature>
<comment type="subcellular location">
    <subcellularLocation>
        <location evidence="1 5 6">Nucleus</location>
    </subcellularLocation>
</comment>
<dbReference type="EMBL" id="OY882875">
    <property type="protein sequence ID" value="CAK6439705.1"/>
    <property type="molecule type" value="Genomic_DNA"/>
</dbReference>
<feature type="compositionally biased region" description="Basic residues" evidence="7">
    <location>
        <begin position="61"/>
        <end position="72"/>
    </location>
</feature>
<evidence type="ECO:0000256" key="1">
    <source>
        <dbReference type="ARBA" id="ARBA00004123"/>
    </source>
</evidence>
<feature type="compositionally biased region" description="Polar residues" evidence="7">
    <location>
        <begin position="48"/>
        <end position="58"/>
    </location>
</feature>
<evidence type="ECO:0000256" key="7">
    <source>
        <dbReference type="SAM" id="MobiDB-lite"/>
    </source>
</evidence>
<protein>
    <recommendedName>
        <fullName evidence="8">Homeobox domain-containing protein</fullName>
    </recommendedName>
</protein>
<dbReference type="PANTHER" id="PTHR46123">
    <property type="entry name" value="MIX-TYPE HOMEOBOX GENE 1-RELATED"/>
    <property type="match status" value="1"/>
</dbReference>
<keyword evidence="3 5" id="KW-0371">Homeobox</keyword>
<accession>A0ABN9ZRU6</accession>